<gene>
    <name evidence="2" type="ORF">ABLO99_05145</name>
</gene>
<proteinExistence type="predicted"/>
<sequence>MLKKAQRSNGETASLSEQAQLEHSRATPEAEERESLLSNATSVAHLSSQISIE</sequence>
<feature type="compositionally biased region" description="Polar residues" evidence="1">
    <location>
        <begin position="36"/>
        <end position="53"/>
    </location>
</feature>
<name>A0AAU7Q0K4_9RICK</name>
<dbReference type="EMBL" id="CP157942">
    <property type="protein sequence ID" value="XBS66638.1"/>
    <property type="molecule type" value="Genomic_DNA"/>
</dbReference>
<dbReference type="RefSeq" id="WP_349967063.1">
    <property type="nucleotide sequence ID" value="NZ_CP157942.1"/>
</dbReference>
<feature type="region of interest" description="Disordered" evidence="1">
    <location>
        <begin position="1"/>
        <end position="53"/>
    </location>
</feature>
<accession>A0AAU7Q0K4</accession>
<evidence type="ECO:0000256" key="1">
    <source>
        <dbReference type="SAM" id="MobiDB-lite"/>
    </source>
</evidence>
<protein>
    <submittedName>
        <fullName evidence="2">Uncharacterized protein</fullName>
    </submittedName>
</protein>
<feature type="compositionally biased region" description="Basic and acidic residues" evidence="1">
    <location>
        <begin position="20"/>
        <end position="35"/>
    </location>
</feature>
<dbReference type="AlphaFoldDB" id="A0AAU7Q0K4"/>
<evidence type="ECO:0000313" key="2">
    <source>
        <dbReference type="EMBL" id="XBS66638.1"/>
    </source>
</evidence>
<feature type="compositionally biased region" description="Polar residues" evidence="1">
    <location>
        <begin position="7"/>
        <end position="19"/>
    </location>
</feature>
<organism evidence="2">
    <name type="scientific">Wolbachia endosymbiont of Armadillidium arcangelii</name>
    <dbReference type="NCBI Taxonomy" id="3158571"/>
    <lineage>
        <taxon>Bacteria</taxon>
        <taxon>Pseudomonadati</taxon>
        <taxon>Pseudomonadota</taxon>
        <taxon>Alphaproteobacteria</taxon>
        <taxon>Rickettsiales</taxon>
        <taxon>Anaplasmataceae</taxon>
        <taxon>Wolbachieae</taxon>
        <taxon>Wolbachia</taxon>
    </lineage>
</organism>
<reference evidence="2" key="1">
    <citation type="submission" date="2024-06" db="EMBL/GenBank/DDBJ databases">
        <authorList>
            <person name="Dussert Y."/>
            <person name="Peccoud J."/>
            <person name="Pigeault R."/>
        </authorList>
    </citation>
    <scope>NUCLEOTIDE SEQUENCE</scope>
    <source>
        <strain evidence="2">WArc</strain>
    </source>
</reference>